<feature type="compositionally biased region" description="Basic and acidic residues" evidence="7">
    <location>
        <begin position="607"/>
        <end position="634"/>
    </location>
</feature>
<dbReference type="InterPro" id="IPR035979">
    <property type="entry name" value="RBD_domain_sf"/>
</dbReference>
<evidence type="ECO:0000313" key="11">
    <source>
        <dbReference type="Proteomes" id="UP001352852"/>
    </source>
</evidence>
<evidence type="ECO:0000256" key="2">
    <source>
        <dbReference type="ARBA" id="ARBA00022723"/>
    </source>
</evidence>
<dbReference type="SMART" id="SM00360">
    <property type="entry name" value="RRM"/>
    <property type="match status" value="3"/>
</dbReference>
<dbReference type="PROSITE" id="PS50102">
    <property type="entry name" value="RRM"/>
    <property type="match status" value="2"/>
</dbReference>
<sequence length="819" mass="93110">MSCCFRYPDWEPGRRDIPNLSAGLLGPPPMSSGPVGGMSSGWGGRSRSENLMGQNMSRSRVVVVKYDRKPLSNKTLFAFTETFGRLREHLILTNKAFLEMETHEAALNMVNYYKQHPTKLYGKPVTFYLSQRLMVIEKAHRSSDLPVERPVRDIAGHGSKVVFFANLPKDDEKKKELLTIARRFGTVEKHLFLTDQAFVQLGTMEDAEMLVKYYSMNPLIIKGRLIRLNICTKYKTLNVSHRQEEKDAQSQRSSRSDAARASKSSSKGREEKKQDEKEDKDKSAGVGEGKEDKPGEKQEGEKEGVTSGDTDEEEPERTESGMEEEQEEKHQEEQQDSGDDDTKEGGAKKEAESEGTTEPRGFAEEPENKEEEGAEAEESHEVAEGDEPEDEFDQSFLENMEDFVTLDELEEDEGDACRESDGIDNTRKGGMRVVNILGFRRGYNFLNEMLALAKPFGKVVKHLVLDLRPEAYIQFEEEADAIAMAKFYNANVTATVCGRPVRITHSLSYPTIQCGSSRVVYIGQIPNIKYSDQDILKLAEPYGKIRKYFLHRLRRECFIEMEKAESAEKMAEACKGKQLKFNGKRLTIYVSRKYKQLKHGHRYPNTAKREKSRSPEKSSKDAEEPPAKKPKQEAESEEDEEEEVKAEGTEEEEEEEEEAAVAGEHCDISEDVKVEKNSAEKLAEDSEEMELSKEEEMDTSTNQNGQTEAPPPTDVNPNEAVLPPYDPNTPIGVEHVKMGYYCRICFLFYSNEDKAKKTHCSSQAHYDKLQVRPGPAHCERFRIFKVTRNDFLVFTERFLSGDQGPHVLISVQLSYRNWL</sequence>
<feature type="domain" description="RRM" evidence="8">
    <location>
        <begin position="160"/>
        <end position="233"/>
    </location>
</feature>
<dbReference type="EMBL" id="JAHUTJ010042736">
    <property type="protein sequence ID" value="MED6281252.1"/>
    <property type="molecule type" value="Genomic_DNA"/>
</dbReference>
<comment type="subcellular location">
    <subcellularLocation>
        <location evidence="1">Nucleus</location>
    </subcellularLocation>
</comment>
<evidence type="ECO:0000256" key="4">
    <source>
        <dbReference type="ARBA" id="ARBA00022833"/>
    </source>
</evidence>
<comment type="caution">
    <text evidence="10">The sequence shown here is derived from an EMBL/GenBank/DDBJ whole genome shotgun (WGS) entry which is preliminary data.</text>
</comment>
<gene>
    <name evidence="10" type="ORF">CHARACLAT_019324</name>
</gene>
<feature type="region of interest" description="Disordered" evidence="7">
    <location>
        <begin position="240"/>
        <end position="391"/>
    </location>
</feature>
<feature type="compositionally biased region" description="Acidic residues" evidence="7">
    <location>
        <begin position="309"/>
        <end position="326"/>
    </location>
</feature>
<feature type="compositionally biased region" description="Acidic residues" evidence="7">
    <location>
        <begin position="635"/>
        <end position="659"/>
    </location>
</feature>
<dbReference type="PROSITE" id="PS50171">
    <property type="entry name" value="ZF_MATRIN"/>
    <property type="match status" value="1"/>
</dbReference>
<keyword evidence="4" id="KW-0862">Zinc</keyword>
<feature type="domain" description="Matrin-type" evidence="9">
    <location>
        <begin position="740"/>
        <end position="771"/>
    </location>
</feature>
<feature type="compositionally biased region" description="Basic and acidic residues" evidence="7">
    <location>
        <begin position="343"/>
        <end position="352"/>
    </location>
</feature>
<evidence type="ECO:0000313" key="10">
    <source>
        <dbReference type="EMBL" id="MED6281252.1"/>
    </source>
</evidence>
<keyword evidence="2" id="KW-0479">Metal-binding</keyword>
<keyword evidence="6" id="KW-0694">RNA-binding</keyword>
<proteinExistence type="predicted"/>
<name>A0ABU7E1T5_9TELE</name>
<dbReference type="SUPFAM" id="SSF54928">
    <property type="entry name" value="RNA-binding domain, RBD"/>
    <property type="match status" value="4"/>
</dbReference>
<keyword evidence="3" id="KW-0863">Zinc-finger</keyword>
<dbReference type="Proteomes" id="UP001352852">
    <property type="component" value="Unassembled WGS sequence"/>
</dbReference>
<evidence type="ECO:0000256" key="3">
    <source>
        <dbReference type="ARBA" id="ARBA00022771"/>
    </source>
</evidence>
<feature type="compositionally biased region" description="Acidic residues" evidence="7">
    <location>
        <begin position="364"/>
        <end position="376"/>
    </location>
</feature>
<evidence type="ECO:0000256" key="7">
    <source>
        <dbReference type="SAM" id="MobiDB-lite"/>
    </source>
</evidence>
<dbReference type="InterPro" id="IPR000504">
    <property type="entry name" value="RRM_dom"/>
</dbReference>
<evidence type="ECO:0000259" key="8">
    <source>
        <dbReference type="PROSITE" id="PS50102"/>
    </source>
</evidence>
<feature type="compositionally biased region" description="Basic and acidic residues" evidence="7">
    <location>
        <begin position="267"/>
        <end position="304"/>
    </location>
</feature>
<accession>A0ABU7E1T5</accession>
<evidence type="ECO:0000259" key="9">
    <source>
        <dbReference type="PROSITE" id="PS50171"/>
    </source>
</evidence>
<evidence type="ECO:0000256" key="5">
    <source>
        <dbReference type="ARBA" id="ARBA00023242"/>
    </source>
</evidence>
<feature type="compositionally biased region" description="Basic and acidic residues" evidence="7">
    <location>
        <begin position="664"/>
        <end position="694"/>
    </location>
</feature>
<keyword evidence="5" id="KW-0539">Nucleus</keyword>
<feature type="region of interest" description="Disordered" evidence="7">
    <location>
        <begin position="597"/>
        <end position="714"/>
    </location>
</feature>
<dbReference type="Gene3D" id="3.30.70.330">
    <property type="match status" value="4"/>
</dbReference>
<feature type="domain" description="RRM" evidence="8">
    <location>
        <begin position="518"/>
        <end position="593"/>
    </location>
</feature>
<evidence type="ECO:0008006" key="12">
    <source>
        <dbReference type="Google" id="ProtNLM"/>
    </source>
</evidence>
<keyword evidence="11" id="KW-1185">Reference proteome</keyword>
<dbReference type="PANTHER" id="PTHR15592">
    <property type="entry name" value="MATRIN 3/NUCLEAR PROTEIN 220-RELATED"/>
    <property type="match status" value="1"/>
</dbReference>
<evidence type="ECO:0000256" key="6">
    <source>
        <dbReference type="PROSITE-ProRule" id="PRU00176"/>
    </source>
</evidence>
<dbReference type="Pfam" id="PF00076">
    <property type="entry name" value="RRM_1"/>
    <property type="match status" value="1"/>
</dbReference>
<evidence type="ECO:0000256" key="1">
    <source>
        <dbReference type="ARBA" id="ARBA00004123"/>
    </source>
</evidence>
<feature type="compositionally biased region" description="Basic and acidic residues" evidence="7">
    <location>
        <begin position="241"/>
        <end position="260"/>
    </location>
</feature>
<organism evidence="10 11">
    <name type="scientific">Characodon lateralis</name>
    <dbReference type="NCBI Taxonomy" id="208331"/>
    <lineage>
        <taxon>Eukaryota</taxon>
        <taxon>Metazoa</taxon>
        <taxon>Chordata</taxon>
        <taxon>Craniata</taxon>
        <taxon>Vertebrata</taxon>
        <taxon>Euteleostomi</taxon>
        <taxon>Actinopterygii</taxon>
        <taxon>Neopterygii</taxon>
        <taxon>Teleostei</taxon>
        <taxon>Neoteleostei</taxon>
        <taxon>Acanthomorphata</taxon>
        <taxon>Ovalentaria</taxon>
        <taxon>Atherinomorphae</taxon>
        <taxon>Cyprinodontiformes</taxon>
        <taxon>Goodeidae</taxon>
        <taxon>Characodon</taxon>
    </lineage>
</organism>
<dbReference type="InterPro" id="IPR012677">
    <property type="entry name" value="Nucleotide-bd_a/b_plait_sf"/>
</dbReference>
<dbReference type="CDD" id="cd12436">
    <property type="entry name" value="RRM1_2_MATR3_like"/>
    <property type="match status" value="1"/>
</dbReference>
<reference evidence="10 11" key="1">
    <citation type="submission" date="2021-06" db="EMBL/GenBank/DDBJ databases">
        <authorList>
            <person name="Palmer J.M."/>
        </authorList>
    </citation>
    <scope>NUCLEOTIDE SEQUENCE [LARGE SCALE GENOMIC DNA]</scope>
    <source>
        <strain evidence="10 11">CL_MEX2019</strain>
        <tissue evidence="10">Muscle</tissue>
    </source>
</reference>
<dbReference type="InterPro" id="IPR000690">
    <property type="entry name" value="Matrin/U1-C_Znf_C2H2"/>
</dbReference>
<protein>
    <recommendedName>
        <fullName evidence="12">Matrin 3-like 1.1</fullName>
    </recommendedName>
</protein>